<evidence type="ECO:0000259" key="5">
    <source>
        <dbReference type="PROSITE" id="PS50994"/>
    </source>
</evidence>
<dbReference type="InterPro" id="IPR043502">
    <property type="entry name" value="DNA/RNA_pol_sf"/>
</dbReference>
<dbReference type="InterPro" id="IPR029411">
    <property type="entry name" value="RG-lyase_III"/>
</dbReference>
<sequence length="2600" mass="296336">MSGAKFEVAKFDGQGNFGLWQTRVKDLLAQQGILKALRPTKLASMDEEDWEELQQRAAGTIRLCLADEVMYHVMHLSSPDEIWRKLERRSRFGATRECLQSNRFDLARLDVKIEDEDRAMILLCSLPSSYEHMVTTLTYGKETINVEEITAALLAHNQRKQNAGESSQADSLYVKGNRDRGRKPEKAGSGKRNSRSKSRDKKTIHCYKCKEAGHMKRDCPKLKKQTDEKCDGSSKSVNVVEDDTSDCSEGDMLSISTTQLTDAWILDSGCSYHITPNREWFSTYRPVNSGSVYLGDDRCCNIVGIGDVRIKMHDGSVRTLSGVRHIPDLKKNLISLGTLHKNGFIPKADEDRETIRIVKGALTVMKGKMTAGNIYRLLGSTVAGGVHSVESCDDTTKLWHMRLAHLSERGMAELHKRNLLHGVKSCKLDFCKYCVLGKQTKVRFKTAKHTTQGILDYVHSDVWGPSTTSSLGGSRYYVTFIDDFSRKVWVYFLKQKSEVFEKFKLWKAEVENQTGRKIKCLRSDNGTEYTDSRFLQFCKEHGIMRHFTVRKTPQQNGVAERMNRSLNERARCLRLNAGLPKHFWAEAVNMACYLINKSPRASLTGKVAEEVWTGHDVSFDNLRIFGCPAYVHVPADERSKLDAKSKECIFLGYKKGVKGFKFWDPVAKKVVISRDVVFDEQSMLQQKQDTTVVDFEQFPVEKPETSQPTSGGSTTDDLQDYSLARDRVRRTNIKPPNRLGFEDLVSFALTVSSDDPVTFHDAVTSQENDKWMAAMVEEMESLNHNRTWELVPLPEGKKPIGCKWVYKKKPAVTEKEGEKFKARLVAKGFSQQKGVDYDEIFSPVVRHTSIRAVLALVASWDLHLEQMDVKTAFLHGDLEEQIYMRQPEGFTQPGNEHLVCRLKKSLYGLKQSPRQWYKRFDSYMIKIGYNRCEYDCCVYVKSLDDGSFIFLLLYVDDMLIAAKNMDDGQRLKETAVISTGYVEKMLERFAMSSAKPVSTPLANHFKLSSEQCPKTDKEAENMAKVPYSNAVGCLMYAMVCTRPDLAHAVSQVCKYMSKPGKQHWDAVKWIFRYLKGIVGHGIVFGSQRDNPLVVGYVDSDYAGDLDNRRSTTGYVFTLGGGPICWKSTVQSVVALSTTEAEYMAAAEAAKKLYGLLVYRARTKHIDVSYDRQVQALLGLVECFELLKKQGNPTHIEVSKGQDIRQENPSGLLTGIRYNGMDNVFYWRHRNDDRGLITEHFKVIARTDELVELSFTKRWNSTTDYHKHVPLNIDKRFLVRRGIPGLYMYGIFEREEDFPDASMDHIRIVFKLREDSRQRIMPSTYDRSSIRSQTLAFKEAVVLTNPSDPQLKGEVDDKYQYSIENKDNKLHGWISDDDAVGFWIITPSSEFRAGGPHKQGLASHPGATSLCASGHWKKVFGPAFIYLNSASSSKNHRKTLWNDAQRQLSEEIKSWPYNFTQSEDFPHAEQRGEVSGQLLVRDRYNNKELVTAKSAFVVLAAPGDAGSWQHDGKGLYNLYAWVHGFIGDYKLDLNITIRPGNKISLGTLIYDPPRNVPTLWEIGIPDRTAAEYRQYGLWDCYSEIYRDSDLVYTIGTSNYSQDWFFAHVPRNIGNNTLRPTTWKIKYNLQDVNETGTYTLQLALAAASYAEVQVRFNDPNVVRPYFTTRRIGYDNAVARHGIHGMYRLYSINVAGNRFEKGENVEREQERVELLLQSLPDSYDQLIINLTNNNVTSPVFEDVAAAVLQEENRRKNKEDRQVNLQQAEALTTMRGRSTERGQSSSYKHSRSKSRSKKNLKCYNWGKKGHLKKDCWSLNKNSNPQGNTTNTSDDGDALCCKASTTVEGRKRFAYIWLINSGATYHMTSRREWFHHYEPVSGGSVYSCNDHALEIVGVGTIKLKMYDGTIKVVRDVRHMKGLKKNLLSYGLLDNNASKIETRKGIMKVFRGVLVVLKGEKIAANLYMLKGKTLLEAEASVASCSSDSAMLWHQKLGHMSEQGMKFLVQQKLLPGLTKVTLTLCEHCITSIKRQFTVVNTPQQNRVAEWMNKTLLDRTRAMLRDAGLEKSLWAEAVNTACYLVNRAPSTAIELKNTNGDVDWKYKFLGYADGVKGYRMWDPTSRKVIISKDVIFVEDKLQRKEDDDSAEKSETTQIRVEKEVEQGDSSEAEPAHDEQEPEIFEAPTIRQSNRVRIRPNWHSDYVIEGNIAYCLLTEDGEPSTYQEAINNSDASLWMMTMQKEIEALQKYNTWDLVPLPQERKPIGNKWVFKINRNGNDQVERYRARLVVKGYTQKEGLDFNEIFSPVVRLTTVRVVLAMCATLNLHLEQLDAKTAFLHGNLEEDIYMLQPEGFEEKEKKNMVCRLNKSLYGLKQAPRCWYNRFDSFIMYLGYNRLNADPCAYFKRSGDNNFVILMLYVDDMLVAGPNKDHIEEFKAQLAREFEMKDLGSANKILGMQIHRDKSNRNIWLSQKNYLKKILSRFRMQDYIAQAVGVVSWYMANPGKEHWNTVKRILRYIKETSNVALCYGGSNLLINGYVDSDYAGDLDKSKSTIGYVFKVDGGTVSWVSKLQSVVATSTTEAEYVAATQASKEAIWLKMLLEELGHN</sequence>
<feature type="region of interest" description="Disordered" evidence="3">
    <location>
        <begin position="1748"/>
        <end position="1792"/>
    </location>
</feature>
<dbReference type="Pfam" id="PF14683">
    <property type="entry name" value="CBM-like"/>
    <property type="match status" value="1"/>
</dbReference>
<keyword evidence="1" id="KW-0064">Aspartyl protease</keyword>
<dbReference type="SMART" id="SM00343">
    <property type="entry name" value="ZnF_C2HC"/>
    <property type="match status" value="2"/>
</dbReference>
<dbReference type="InterPro" id="IPR013103">
    <property type="entry name" value="RVT_2"/>
</dbReference>
<dbReference type="Pfam" id="PF06045">
    <property type="entry name" value="Rhamnogal_lyase"/>
    <property type="match status" value="1"/>
</dbReference>
<dbReference type="GO" id="GO:0004190">
    <property type="term" value="F:aspartic-type endopeptidase activity"/>
    <property type="evidence" value="ECO:0007669"/>
    <property type="project" value="UniProtKB-KW"/>
</dbReference>
<dbReference type="CDD" id="cd09272">
    <property type="entry name" value="RNase_HI_RT_Ty1"/>
    <property type="match status" value="2"/>
</dbReference>
<dbReference type="SUPFAM" id="SSF57756">
    <property type="entry name" value="Retrovirus zinc finger-like domains"/>
    <property type="match status" value="1"/>
</dbReference>
<dbReference type="SUPFAM" id="SSF49785">
    <property type="entry name" value="Galactose-binding domain-like"/>
    <property type="match status" value="1"/>
</dbReference>
<dbReference type="PROSITE" id="PS50994">
    <property type="entry name" value="INTEGRASE"/>
    <property type="match status" value="1"/>
</dbReference>
<dbReference type="InterPro" id="IPR011013">
    <property type="entry name" value="Gal_mutarotase_sf_dom"/>
</dbReference>
<feature type="compositionally biased region" description="Basic and acidic residues" evidence="3">
    <location>
        <begin position="176"/>
        <end position="188"/>
    </location>
</feature>
<feature type="region of interest" description="Disordered" evidence="3">
    <location>
        <begin position="700"/>
        <end position="721"/>
    </location>
</feature>
<dbReference type="InterPro" id="IPR036875">
    <property type="entry name" value="Znf_CCHC_sf"/>
</dbReference>
<feature type="domain" description="Integrase catalytic" evidence="5">
    <location>
        <begin position="444"/>
        <end position="616"/>
    </location>
</feature>
<dbReference type="PROSITE" id="PS50158">
    <property type="entry name" value="ZF_CCHC"/>
    <property type="match status" value="1"/>
</dbReference>
<keyword evidence="1" id="KW-0378">Hydrolase</keyword>
<dbReference type="Proteomes" id="UP000436088">
    <property type="component" value="Unassembled WGS sequence"/>
</dbReference>
<dbReference type="Gene3D" id="2.70.98.10">
    <property type="match status" value="1"/>
</dbReference>
<dbReference type="CDD" id="cd10316">
    <property type="entry name" value="RGL4_M"/>
    <property type="match status" value="1"/>
</dbReference>
<dbReference type="Pfam" id="PF25597">
    <property type="entry name" value="SH3_retrovirus"/>
    <property type="match status" value="2"/>
</dbReference>
<dbReference type="InterPro" id="IPR010325">
    <property type="entry name" value="Rhamnogal_lyase"/>
</dbReference>
<dbReference type="PANTHER" id="PTHR32018:SF6">
    <property type="entry name" value="RHAMNOGALACTURONAN ENDOLYASE"/>
    <property type="match status" value="1"/>
</dbReference>
<keyword evidence="2" id="KW-0862">Zinc</keyword>
<feature type="compositionally biased region" description="Basic and acidic residues" evidence="3">
    <location>
        <begin position="2134"/>
        <end position="2157"/>
    </location>
</feature>
<evidence type="ECO:0000256" key="3">
    <source>
        <dbReference type="SAM" id="MobiDB-lite"/>
    </source>
</evidence>
<feature type="compositionally biased region" description="Polar residues" evidence="3">
    <location>
        <begin position="160"/>
        <end position="170"/>
    </location>
</feature>
<dbReference type="PANTHER" id="PTHR32018">
    <property type="entry name" value="RHAMNOGALACTURONATE LYASE FAMILY PROTEIN"/>
    <property type="match status" value="1"/>
</dbReference>
<dbReference type="Gene3D" id="2.60.120.260">
    <property type="entry name" value="Galactose-binding domain-like"/>
    <property type="match status" value="1"/>
</dbReference>
<dbReference type="Gene3D" id="4.10.60.10">
    <property type="entry name" value="Zinc finger, CCHC-type"/>
    <property type="match status" value="2"/>
</dbReference>
<keyword evidence="2" id="KW-0479">Metal-binding</keyword>
<organism evidence="6 7">
    <name type="scientific">Hibiscus syriacus</name>
    <name type="common">Rose of Sharon</name>
    <dbReference type="NCBI Taxonomy" id="106335"/>
    <lineage>
        <taxon>Eukaryota</taxon>
        <taxon>Viridiplantae</taxon>
        <taxon>Streptophyta</taxon>
        <taxon>Embryophyta</taxon>
        <taxon>Tracheophyta</taxon>
        <taxon>Spermatophyta</taxon>
        <taxon>Magnoliopsida</taxon>
        <taxon>eudicotyledons</taxon>
        <taxon>Gunneridae</taxon>
        <taxon>Pentapetalae</taxon>
        <taxon>rosids</taxon>
        <taxon>malvids</taxon>
        <taxon>Malvales</taxon>
        <taxon>Malvaceae</taxon>
        <taxon>Malvoideae</taxon>
        <taxon>Hibiscus</taxon>
    </lineage>
</organism>
<dbReference type="SUPFAM" id="SSF53098">
    <property type="entry name" value="Ribonuclease H-like"/>
    <property type="match status" value="2"/>
</dbReference>
<dbReference type="SUPFAM" id="SSF74650">
    <property type="entry name" value="Galactose mutarotase-like"/>
    <property type="match status" value="1"/>
</dbReference>
<dbReference type="InterPro" id="IPR051850">
    <property type="entry name" value="Polysacch_Lyase_4"/>
</dbReference>
<dbReference type="GO" id="GO:0015074">
    <property type="term" value="P:DNA integration"/>
    <property type="evidence" value="ECO:0007669"/>
    <property type="project" value="InterPro"/>
</dbReference>
<dbReference type="InterPro" id="IPR054722">
    <property type="entry name" value="PolX-like_BBD"/>
</dbReference>
<feature type="domain" description="CCHC-type" evidence="4">
    <location>
        <begin position="206"/>
        <end position="221"/>
    </location>
</feature>
<dbReference type="SUPFAM" id="SSF56672">
    <property type="entry name" value="DNA/RNA polymerases"/>
    <property type="match status" value="2"/>
</dbReference>
<dbReference type="Pfam" id="PF22936">
    <property type="entry name" value="Pol_BBD"/>
    <property type="match status" value="2"/>
</dbReference>
<dbReference type="Pfam" id="PF00665">
    <property type="entry name" value="rve"/>
    <property type="match status" value="1"/>
</dbReference>
<feature type="compositionally biased region" description="Basic and acidic residues" evidence="3">
    <location>
        <begin position="1748"/>
        <end position="1758"/>
    </location>
</feature>
<evidence type="ECO:0000256" key="2">
    <source>
        <dbReference type="PROSITE-ProRule" id="PRU00047"/>
    </source>
</evidence>
<feature type="region of interest" description="Disordered" evidence="3">
    <location>
        <begin position="2134"/>
        <end position="2179"/>
    </location>
</feature>
<accession>A0A6A2XIL5</accession>
<dbReference type="InterPro" id="IPR014718">
    <property type="entry name" value="GH-type_carb-bd"/>
</dbReference>
<evidence type="ECO:0000259" key="4">
    <source>
        <dbReference type="PROSITE" id="PS50158"/>
    </source>
</evidence>
<dbReference type="InterPro" id="IPR001878">
    <property type="entry name" value="Znf_CCHC"/>
</dbReference>
<dbReference type="EMBL" id="VEPZ02001395">
    <property type="protein sequence ID" value="KAE8675653.1"/>
    <property type="molecule type" value="Genomic_DNA"/>
</dbReference>
<protein>
    <submittedName>
        <fullName evidence="6">Cinnamyl alcohol dehydrogenase 6</fullName>
    </submittedName>
</protein>
<dbReference type="CDD" id="cd10320">
    <property type="entry name" value="RGL4_N"/>
    <property type="match status" value="1"/>
</dbReference>
<feature type="compositionally biased region" description="Basic residues" evidence="3">
    <location>
        <begin position="192"/>
        <end position="201"/>
    </location>
</feature>
<feature type="region of interest" description="Disordered" evidence="3">
    <location>
        <begin position="160"/>
        <end position="201"/>
    </location>
</feature>
<dbReference type="InterPro" id="IPR008979">
    <property type="entry name" value="Galactose-bd-like_sf"/>
</dbReference>
<evidence type="ECO:0000313" key="7">
    <source>
        <dbReference type="Proteomes" id="UP000436088"/>
    </source>
</evidence>
<feature type="compositionally biased region" description="Polar residues" evidence="3">
    <location>
        <begin position="705"/>
        <end position="716"/>
    </location>
</feature>
<keyword evidence="7" id="KW-1185">Reference proteome</keyword>
<evidence type="ECO:0000256" key="1">
    <source>
        <dbReference type="ARBA" id="ARBA00022750"/>
    </source>
</evidence>
<proteinExistence type="predicted"/>
<dbReference type="Pfam" id="PF14223">
    <property type="entry name" value="Retrotran_gag_2"/>
    <property type="match status" value="1"/>
</dbReference>
<keyword evidence="2" id="KW-0863">Zinc-finger</keyword>
<gene>
    <name evidence="6" type="ORF">F3Y22_tig00111650pilonHSYRG00254</name>
</gene>
<dbReference type="InterPro" id="IPR029413">
    <property type="entry name" value="RG-lyase_II"/>
</dbReference>
<comment type="caution">
    <text evidence="6">The sequence shown here is derived from an EMBL/GenBank/DDBJ whole genome shotgun (WGS) entry which is preliminary data.</text>
</comment>
<dbReference type="GO" id="GO:0003676">
    <property type="term" value="F:nucleic acid binding"/>
    <property type="evidence" value="ECO:0007669"/>
    <property type="project" value="InterPro"/>
</dbReference>
<dbReference type="GO" id="GO:0030246">
    <property type="term" value="F:carbohydrate binding"/>
    <property type="evidence" value="ECO:0007669"/>
    <property type="project" value="InterPro"/>
</dbReference>
<dbReference type="Pfam" id="PF00098">
    <property type="entry name" value="zf-CCHC"/>
    <property type="match status" value="1"/>
</dbReference>
<dbReference type="Pfam" id="PF13976">
    <property type="entry name" value="gag_pre-integrs"/>
    <property type="match status" value="2"/>
</dbReference>
<dbReference type="GO" id="GO:0008270">
    <property type="term" value="F:zinc ion binding"/>
    <property type="evidence" value="ECO:0007669"/>
    <property type="project" value="UniProtKB-KW"/>
</dbReference>
<evidence type="ECO:0000313" key="6">
    <source>
        <dbReference type="EMBL" id="KAE8675653.1"/>
    </source>
</evidence>
<dbReference type="InterPro" id="IPR057670">
    <property type="entry name" value="SH3_retrovirus"/>
</dbReference>
<reference evidence="6" key="1">
    <citation type="submission" date="2019-09" db="EMBL/GenBank/DDBJ databases">
        <title>Draft genome information of white flower Hibiscus syriacus.</title>
        <authorList>
            <person name="Kim Y.-M."/>
        </authorList>
    </citation>
    <scope>NUCLEOTIDE SEQUENCE [LARGE SCALE GENOMIC DNA]</scope>
    <source>
        <strain evidence="6">YM2019G1</strain>
    </source>
</reference>
<dbReference type="InterPro" id="IPR001584">
    <property type="entry name" value="Integrase_cat-core"/>
</dbReference>
<dbReference type="InterPro" id="IPR012337">
    <property type="entry name" value="RNaseH-like_sf"/>
</dbReference>
<dbReference type="InterPro" id="IPR025724">
    <property type="entry name" value="GAG-pre-integrase_dom"/>
</dbReference>
<name>A0A6A2XIL5_HIBSY</name>
<dbReference type="InterPro" id="IPR036397">
    <property type="entry name" value="RNaseH_sf"/>
</dbReference>
<dbReference type="Gene3D" id="3.30.420.10">
    <property type="entry name" value="Ribonuclease H-like superfamily/Ribonuclease H"/>
    <property type="match status" value="2"/>
</dbReference>
<dbReference type="InterPro" id="IPR025660">
    <property type="entry name" value="Pept_his_AS"/>
</dbReference>
<dbReference type="PROSITE" id="PS00639">
    <property type="entry name" value="THIOL_PROTEASE_HIS"/>
    <property type="match status" value="1"/>
</dbReference>
<keyword evidence="1" id="KW-0645">Protease</keyword>
<dbReference type="CDD" id="cd10317">
    <property type="entry name" value="RGL4_C"/>
    <property type="match status" value="1"/>
</dbReference>
<dbReference type="GO" id="GO:0005975">
    <property type="term" value="P:carbohydrate metabolic process"/>
    <property type="evidence" value="ECO:0007669"/>
    <property type="project" value="InterPro"/>
</dbReference>
<dbReference type="Pfam" id="PF07727">
    <property type="entry name" value="RVT_2"/>
    <property type="match status" value="2"/>
</dbReference>